<evidence type="ECO:0000256" key="1">
    <source>
        <dbReference type="ARBA" id="ARBA00022490"/>
    </source>
</evidence>
<evidence type="ECO:0000256" key="8">
    <source>
        <dbReference type="ARBA" id="ARBA00023098"/>
    </source>
</evidence>
<dbReference type="Gene3D" id="3.30.230.10">
    <property type="match status" value="1"/>
</dbReference>
<dbReference type="Pfam" id="PF00288">
    <property type="entry name" value="GHMP_kinases_N"/>
    <property type="match status" value="1"/>
</dbReference>
<dbReference type="PANTHER" id="PTHR43290">
    <property type="entry name" value="MEVALONATE KINASE"/>
    <property type="match status" value="1"/>
</dbReference>
<dbReference type="NCBIfam" id="TIGR00549">
    <property type="entry name" value="mevalon_kin"/>
    <property type="match status" value="1"/>
</dbReference>
<keyword evidence="3" id="KW-0808">Transferase</keyword>
<evidence type="ECO:0000313" key="13">
    <source>
        <dbReference type="Proteomes" id="UP000031847"/>
    </source>
</evidence>
<dbReference type="GO" id="GO:0004496">
    <property type="term" value="F:mevalonate kinase activity"/>
    <property type="evidence" value="ECO:0007669"/>
    <property type="project" value="InterPro"/>
</dbReference>
<dbReference type="Gene3D" id="3.30.70.890">
    <property type="entry name" value="GHMP kinase, C-terminal domain"/>
    <property type="match status" value="1"/>
</dbReference>
<keyword evidence="1" id="KW-0963">Cytoplasm</keyword>
<sequence>MLIMTINKMGTGIAHSKLILIGEHSVVYGQPAIALPVTILKTTVTITSSKYGQYIENNEFRRRLDLMGDEFEGIRQLIMRLLSKFHSSKMPFSLEIDSNIPQGRGLGASASLATAIIRAFYDFFDAELPQKDLLFYANFSENITHGKSSGIDVATVNSEHPLWFIKDSTIEPFELNLHGFIVIGDTGVHGFTSQAINIVREKLVEEKEKTQDSINHLGQLATDSKDFLMTDKLKEFGHVMNKAHERLSDLGVSHPRLDNLVETARKNGALGAKLTGSGLGGVMVALAENEKDAIRISQRLLKNGAKNTWIYSF</sequence>
<evidence type="ECO:0000259" key="11">
    <source>
        <dbReference type="Pfam" id="PF08544"/>
    </source>
</evidence>
<dbReference type="AlphaFoldDB" id="A0A0B8QWM4"/>
<evidence type="ECO:0000259" key="10">
    <source>
        <dbReference type="Pfam" id="PF00288"/>
    </source>
</evidence>
<gene>
    <name evidence="12" type="ORF">JCM5805K_2531</name>
</gene>
<dbReference type="InterPro" id="IPR013750">
    <property type="entry name" value="GHMP_kinase_C_dom"/>
</dbReference>
<dbReference type="EMBL" id="BBSI01000040">
    <property type="protein sequence ID" value="GAM81407.1"/>
    <property type="molecule type" value="Genomic_DNA"/>
</dbReference>
<organism evidence="12 13">
    <name type="scientific">Lactococcus lactis subsp. lactis</name>
    <name type="common">Streptococcus lactis</name>
    <dbReference type="NCBI Taxonomy" id="1360"/>
    <lineage>
        <taxon>Bacteria</taxon>
        <taxon>Bacillati</taxon>
        <taxon>Bacillota</taxon>
        <taxon>Bacilli</taxon>
        <taxon>Lactobacillales</taxon>
        <taxon>Streptococcaceae</taxon>
        <taxon>Lactococcus</taxon>
    </lineage>
</organism>
<dbReference type="Proteomes" id="UP000031847">
    <property type="component" value="Unassembled WGS sequence"/>
</dbReference>
<dbReference type="SUPFAM" id="SSF54211">
    <property type="entry name" value="Ribosomal protein S5 domain 2-like"/>
    <property type="match status" value="1"/>
</dbReference>
<dbReference type="GO" id="GO:0019287">
    <property type="term" value="P:isopentenyl diphosphate biosynthetic process, mevalonate pathway"/>
    <property type="evidence" value="ECO:0007669"/>
    <property type="project" value="UniProtKB-UniPathway"/>
</dbReference>
<comment type="caution">
    <text evidence="12">The sequence shown here is derived from an EMBL/GenBank/DDBJ whole genome shotgun (WGS) entry which is preliminary data.</text>
</comment>
<name>A0A0B8QWM4_LACLL</name>
<reference evidence="12 13" key="1">
    <citation type="submission" date="2015-01" db="EMBL/GenBank/DDBJ databases">
        <title>Lactococcus lactis subsp.lactis JCM 5805 whole genome shotgun sequence.</title>
        <authorList>
            <person name="Fujii T."/>
            <person name="Tomita Y."/>
            <person name="Ikushima S."/>
            <person name="Fujiwara D."/>
        </authorList>
    </citation>
    <scope>NUCLEOTIDE SEQUENCE [LARGE SCALE GENOMIC DNA]</scope>
    <source>
        <strain evidence="12 13">JCM 5805</strain>
    </source>
</reference>
<evidence type="ECO:0000256" key="9">
    <source>
        <dbReference type="ARBA" id="ARBA00029438"/>
    </source>
</evidence>
<feature type="domain" description="GHMP kinase C-terminal" evidence="11">
    <location>
        <begin position="233"/>
        <end position="304"/>
    </location>
</feature>
<dbReference type="Pfam" id="PF08544">
    <property type="entry name" value="GHMP_kinases_C"/>
    <property type="match status" value="1"/>
</dbReference>
<evidence type="ECO:0000256" key="6">
    <source>
        <dbReference type="ARBA" id="ARBA00022840"/>
    </source>
</evidence>
<evidence type="ECO:0000256" key="4">
    <source>
        <dbReference type="ARBA" id="ARBA00022741"/>
    </source>
</evidence>
<dbReference type="PRINTS" id="PR00959">
    <property type="entry name" value="MEVGALKINASE"/>
</dbReference>
<keyword evidence="8" id="KW-0443">Lipid metabolism</keyword>
<keyword evidence="4" id="KW-0547">Nucleotide-binding</keyword>
<evidence type="ECO:0000313" key="12">
    <source>
        <dbReference type="EMBL" id="GAM81407.1"/>
    </source>
</evidence>
<dbReference type="GO" id="GO:0005524">
    <property type="term" value="F:ATP binding"/>
    <property type="evidence" value="ECO:0007669"/>
    <property type="project" value="UniProtKB-KW"/>
</dbReference>
<keyword evidence="2" id="KW-0444">Lipid biosynthesis</keyword>
<keyword evidence="7" id="KW-0460">Magnesium</keyword>
<dbReference type="PANTHER" id="PTHR43290:SF2">
    <property type="entry name" value="MEVALONATE KINASE"/>
    <property type="match status" value="1"/>
</dbReference>
<dbReference type="InterPro" id="IPR014721">
    <property type="entry name" value="Ribsml_uS5_D2-typ_fold_subgr"/>
</dbReference>
<feature type="domain" description="GHMP kinase N-terminal" evidence="10">
    <location>
        <begin position="81"/>
        <end position="155"/>
    </location>
</feature>
<evidence type="ECO:0000256" key="3">
    <source>
        <dbReference type="ARBA" id="ARBA00022679"/>
    </source>
</evidence>
<dbReference type="InterPro" id="IPR006205">
    <property type="entry name" value="Mev_gal_kin"/>
</dbReference>
<evidence type="ECO:0000256" key="5">
    <source>
        <dbReference type="ARBA" id="ARBA00022777"/>
    </source>
</evidence>
<evidence type="ECO:0000256" key="2">
    <source>
        <dbReference type="ARBA" id="ARBA00022516"/>
    </source>
</evidence>
<proteinExistence type="predicted"/>
<dbReference type="GO" id="GO:0005829">
    <property type="term" value="C:cytosol"/>
    <property type="evidence" value="ECO:0007669"/>
    <property type="project" value="TreeGrafter"/>
</dbReference>
<accession>A0A0B8QWM4</accession>
<protein>
    <submittedName>
        <fullName evidence="12">Mevalonate kinase</fullName>
    </submittedName>
</protein>
<dbReference type="InterPro" id="IPR020568">
    <property type="entry name" value="Ribosomal_Su5_D2-typ_SF"/>
</dbReference>
<dbReference type="InterPro" id="IPR006204">
    <property type="entry name" value="GHMP_kinase_N_dom"/>
</dbReference>
<dbReference type="SUPFAM" id="SSF55060">
    <property type="entry name" value="GHMP Kinase, C-terminal domain"/>
    <property type="match status" value="1"/>
</dbReference>
<dbReference type="UniPathway" id="UPA00057">
    <property type="reaction ID" value="UER00098"/>
</dbReference>
<evidence type="ECO:0000256" key="7">
    <source>
        <dbReference type="ARBA" id="ARBA00022842"/>
    </source>
</evidence>
<keyword evidence="5 12" id="KW-0418">Kinase</keyword>
<comment type="pathway">
    <text evidence="9">Isoprenoid biosynthesis; isopentenyl diphosphate biosynthesis via mevalonate pathway; isopentenyl diphosphate from (R)-mevalonate: step 1/3.</text>
</comment>
<keyword evidence="6" id="KW-0067">ATP-binding</keyword>
<dbReference type="InterPro" id="IPR036554">
    <property type="entry name" value="GHMP_kinase_C_sf"/>
</dbReference>